<accession>A0A117KV07</accession>
<protein>
    <submittedName>
        <fullName evidence="2">Uncharacterized protein</fullName>
    </submittedName>
</protein>
<evidence type="ECO:0000313" key="3">
    <source>
        <dbReference type="Proteomes" id="UP000054015"/>
    </source>
</evidence>
<dbReference type="PATRIC" id="fig|2234.6.peg.1790"/>
<comment type="caution">
    <text evidence="2">The sequence shown here is derived from an EMBL/GenBank/DDBJ whole genome shotgun (WGS) entry which is preliminary data.</text>
</comment>
<gene>
    <name evidence="1" type="ORF">XD40_0181</name>
    <name evidence="2" type="ORF">XD48_0258</name>
</gene>
<dbReference type="Proteomes" id="UP000054307">
    <property type="component" value="Unassembled WGS sequence"/>
</dbReference>
<reference evidence="2" key="1">
    <citation type="journal article" date="2015" name="MBio">
        <title>Genome-resolved metagenomic analysis reveals roles for candidate phyla and other microbial community members in biogeochemical transformations in oil reservoirs.</title>
        <authorList>
            <person name="Hu P."/>
            <person name="Tom L."/>
            <person name="Singh A."/>
            <person name="Thomas B.C."/>
            <person name="Baker B.J."/>
            <person name="Piceno Y.M."/>
            <person name="Andersen G.L."/>
            <person name="Banfield J.F."/>
        </authorList>
    </citation>
    <scope>NUCLEOTIDE SEQUENCE [LARGE SCALE GENOMIC DNA]</scope>
    <source>
        <strain evidence="2">49_2300</strain>
        <strain evidence="1">49_95</strain>
    </source>
</reference>
<dbReference type="EMBL" id="LGEX01000004">
    <property type="protein sequence ID" value="KUK07479.1"/>
    <property type="molecule type" value="Genomic_DNA"/>
</dbReference>
<sequence length="56" mass="6395">MVGNFPGANYSRDTRRADIDIQIDTFKIELRVPGFKDPCLGIVMWCSPPRWVVSLI</sequence>
<name>A0A117KV07_ARCFL</name>
<evidence type="ECO:0000313" key="4">
    <source>
        <dbReference type="Proteomes" id="UP000054307"/>
    </source>
</evidence>
<reference evidence="3 4" key="2">
    <citation type="journal article" date="2015" name="MBio">
        <title>Genome-Resolved Metagenomic Analysis Reveals Roles for Candidate Phyla and Other Microbial Community Members in Biogeochemical Transformations in Oil Reservoirs.</title>
        <authorList>
            <person name="Hu P."/>
            <person name="Tom L."/>
            <person name="Singh A."/>
            <person name="Thomas B.C."/>
            <person name="Baker B.J."/>
            <person name="Piceno Y.M."/>
            <person name="Andersen G.L."/>
            <person name="Banfield J.F."/>
        </authorList>
    </citation>
    <scope>NUCLEOTIDE SEQUENCE [LARGE SCALE GENOMIC DNA]</scope>
</reference>
<proteinExistence type="predicted"/>
<dbReference type="Proteomes" id="UP000054015">
    <property type="component" value="Unassembled WGS sequence"/>
</dbReference>
<dbReference type="EMBL" id="LGEQ01000002">
    <property type="protein sequence ID" value="KUJ94617.1"/>
    <property type="molecule type" value="Genomic_DNA"/>
</dbReference>
<evidence type="ECO:0000313" key="2">
    <source>
        <dbReference type="EMBL" id="KUK07479.1"/>
    </source>
</evidence>
<evidence type="ECO:0000313" key="1">
    <source>
        <dbReference type="EMBL" id="KUJ94617.1"/>
    </source>
</evidence>
<organism evidence="2 3">
    <name type="scientific">Archaeoglobus fulgidus</name>
    <dbReference type="NCBI Taxonomy" id="2234"/>
    <lineage>
        <taxon>Archaea</taxon>
        <taxon>Methanobacteriati</taxon>
        <taxon>Methanobacteriota</taxon>
        <taxon>Archaeoglobi</taxon>
        <taxon>Archaeoglobales</taxon>
        <taxon>Archaeoglobaceae</taxon>
        <taxon>Archaeoglobus</taxon>
    </lineage>
</organism>
<dbReference type="AlphaFoldDB" id="A0A117KV07"/>